<dbReference type="PROSITE" id="PS51375">
    <property type="entry name" value="PPR"/>
    <property type="match status" value="3"/>
</dbReference>
<gene>
    <name evidence="4" type="ORF">HYC85_019427</name>
</gene>
<dbReference type="Gene3D" id="1.25.40.10">
    <property type="entry name" value="Tetratricopeptide repeat domain"/>
    <property type="match status" value="1"/>
</dbReference>
<dbReference type="InterPro" id="IPR011990">
    <property type="entry name" value="TPR-like_helical_dom_sf"/>
</dbReference>
<protein>
    <recommendedName>
        <fullName evidence="6">Pentacotripeptide-repeat region of PRORP domain-containing protein</fullName>
    </recommendedName>
</protein>
<evidence type="ECO:0000256" key="2">
    <source>
        <dbReference type="ARBA" id="ARBA00022737"/>
    </source>
</evidence>
<proteinExistence type="inferred from homology"/>
<keyword evidence="2" id="KW-0677">Repeat</keyword>
<evidence type="ECO:0000313" key="4">
    <source>
        <dbReference type="EMBL" id="KAF5941785.1"/>
    </source>
</evidence>
<feature type="repeat" description="PPR" evidence="3">
    <location>
        <begin position="79"/>
        <end position="113"/>
    </location>
</feature>
<dbReference type="PANTHER" id="PTHR47941">
    <property type="entry name" value="PENTATRICOPEPTIDE REPEAT-CONTAINING PROTEIN 3, MITOCHONDRIAL"/>
    <property type="match status" value="1"/>
</dbReference>
<dbReference type="AlphaFoldDB" id="A0A7J7GNF9"/>
<dbReference type="EMBL" id="JACBKZ010000009">
    <property type="protein sequence ID" value="KAF5941785.1"/>
    <property type="molecule type" value="Genomic_DNA"/>
</dbReference>
<evidence type="ECO:0000256" key="1">
    <source>
        <dbReference type="ARBA" id="ARBA00007626"/>
    </source>
</evidence>
<dbReference type="Proteomes" id="UP000593564">
    <property type="component" value="Unassembled WGS sequence"/>
</dbReference>
<organism evidence="4 5">
    <name type="scientific">Camellia sinensis</name>
    <name type="common">Tea plant</name>
    <name type="synonym">Thea sinensis</name>
    <dbReference type="NCBI Taxonomy" id="4442"/>
    <lineage>
        <taxon>Eukaryota</taxon>
        <taxon>Viridiplantae</taxon>
        <taxon>Streptophyta</taxon>
        <taxon>Embryophyta</taxon>
        <taxon>Tracheophyta</taxon>
        <taxon>Spermatophyta</taxon>
        <taxon>Magnoliopsida</taxon>
        <taxon>eudicotyledons</taxon>
        <taxon>Gunneridae</taxon>
        <taxon>Pentapetalae</taxon>
        <taxon>asterids</taxon>
        <taxon>Ericales</taxon>
        <taxon>Theaceae</taxon>
        <taxon>Camellia</taxon>
    </lineage>
</organism>
<evidence type="ECO:0000256" key="3">
    <source>
        <dbReference type="PROSITE-ProRule" id="PRU00708"/>
    </source>
</evidence>
<feature type="repeat" description="PPR" evidence="3">
    <location>
        <begin position="44"/>
        <end position="78"/>
    </location>
</feature>
<feature type="repeat" description="PPR" evidence="3">
    <location>
        <begin position="9"/>
        <end position="43"/>
    </location>
</feature>
<evidence type="ECO:0008006" key="6">
    <source>
        <dbReference type="Google" id="ProtNLM"/>
    </source>
</evidence>
<keyword evidence="5" id="KW-1185">Reference proteome</keyword>
<sequence length="193" mass="21771">MERNNLVLNIVTYNILIDGFCKVKKVDSARAIFNNLSSKGLHPNVRTYNMMIQGLFEEGLLHEAKELFVKMEQNCCLANDVTYNTIIRGFIRQHKCYEALILVQEMVQRGFSADASTFPLIVNILSTKEQDLALQEVIKKFMPKDSLGMQENGWVAVLSTVNSDANNNLAGERERGVDVDKSFMALSFNSSIL</sequence>
<comment type="caution">
    <text evidence="4">The sequence shown here is derived from an EMBL/GenBank/DDBJ whole genome shotgun (WGS) entry which is preliminary data.</text>
</comment>
<name>A0A7J7GNF9_CAMSI</name>
<dbReference type="InterPro" id="IPR002885">
    <property type="entry name" value="PPR_rpt"/>
</dbReference>
<accession>A0A7J7GNF9</accession>
<reference evidence="5" key="1">
    <citation type="journal article" date="2020" name="Nat. Commun.">
        <title>Genome assembly of wild tea tree DASZ reveals pedigree and selection history of tea varieties.</title>
        <authorList>
            <person name="Zhang W."/>
            <person name="Zhang Y."/>
            <person name="Qiu H."/>
            <person name="Guo Y."/>
            <person name="Wan H."/>
            <person name="Zhang X."/>
            <person name="Scossa F."/>
            <person name="Alseekh S."/>
            <person name="Zhang Q."/>
            <person name="Wang P."/>
            <person name="Xu L."/>
            <person name="Schmidt M.H."/>
            <person name="Jia X."/>
            <person name="Li D."/>
            <person name="Zhu A."/>
            <person name="Guo F."/>
            <person name="Chen W."/>
            <person name="Ni D."/>
            <person name="Usadel B."/>
            <person name="Fernie A.R."/>
            <person name="Wen W."/>
        </authorList>
    </citation>
    <scope>NUCLEOTIDE SEQUENCE [LARGE SCALE GENOMIC DNA]</scope>
    <source>
        <strain evidence="5">cv. G240</strain>
    </source>
</reference>
<comment type="similarity">
    <text evidence="1">Belongs to the PPR family. P subfamily.</text>
</comment>
<dbReference type="NCBIfam" id="TIGR00756">
    <property type="entry name" value="PPR"/>
    <property type="match status" value="3"/>
</dbReference>
<dbReference type="Pfam" id="PF13041">
    <property type="entry name" value="PPR_2"/>
    <property type="match status" value="2"/>
</dbReference>
<evidence type="ECO:0000313" key="5">
    <source>
        <dbReference type="Proteomes" id="UP000593564"/>
    </source>
</evidence>
<reference evidence="4 5" key="2">
    <citation type="submission" date="2020-07" db="EMBL/GenBank/DDBJ databases">
        <title>Genome assembly of wild tea tree DASZ reveals pedigree and selection history of tea varieties.</title>
        <authorList>
            <person name="Zhang W."/>
        </authorList>
    </citation>
    <scope>NUCLEOTIDE SEQUENCE [LARGE SCALE GENOMIC DNA]</scope>
    <source>
        <strain evidence="5">cv. G240</strain>
        <tissue evidence="4">Leaf</tissue>
    </source>
</reference>